<evidence type="ECO:0008006" key="2">
    <source>
        <dbReference type="Google" id="ProtNLM"/>
    </source>
</evidence>
<name>A0AAU8LYK1_9BACT</name>
<dbReference type="AlphaFoldDB" id="A0AAU8LYK1"/>
<proteinExistence type="predicted"/>
<dbReference type="EMBL" id="CP159373">
    <property type="protein sequence ID" value="XCN74248.1"/>
    <property type="molecule type" value="Genomic_DNA"/>
</dbReference>
<gene>
    <name evidence="1" type="ORF">Q3M24_05725</name>
</gene>
<dbReference type="KEGG" id="eaj:Q3M24_05725"/>
<sequence length="100" mass="11252">MVENSCFVAVFLLSACAAETVGVLYGVKNGMSVDEVRKFAGKESEIIKSGDREYYLFRLFENQAAKYFSNRSHYIVVVKDGSVIEWGPYQSYFPDNSIGN</sequence>
<reference evidence="1" key="2">
    <citation type="submission" date="2024-06" db="EMBL/GenBank/DDBJ databases">
        <authorList>
            <person name="Plum-Jensen L.E."/>
            <person name="Schramm A."/>
            <person name="Marshall I.P.G."/>
        </authorList>
    </citation>
    <scope>NUCLEOTIDE SEQUENCE</scope>
    <source>
        <strain evidence="1">Rat1</strain>
    </source>
</reference>
<protein>
    <recommendedName>
        <fullName evidence="2">SmpA / OmlA family protein</fullName>
    </recommendedName>
</protein>
<accession>A0AAU8LYK1</accession>
<reference evidence="1" key="1">
    <citation type="journal article" date="2024" name="Syst. Appl. Microbiol.">
        <title>First single-strain enrichments of Electrothrix cable bacteria, description of E. aestuarii sp. nov. and E. rattekaaiensis sp. nov., and proposal of a cable bacteria taxonomy following the rules of the SeqCode.</title>
        <authorList>
            <person name="Plum-Jensen L.E."/>
            <person name="Schramm A."/>
            <person name="Marshall I.P.G."/>
        </authorList>
    </citation>
    <scope>NUCLEOTIDE SEQUENCE</scope>
    <source>
        <strain evidence="1">Rat1</strain>
    </source>
</reference>
<evidence type="ECO:0000313" key="1">
    <source>
        <dbReference type="EMBL" id="XCN74248.1"/>
    </source>
</evidence>
<organism evidence="1">
    <name type="scientific">Candidatus Electrothrix aestuarii</name>
    <dbReference type="NCBI Taxonomy" id="3062594"/>
    <lineage>
        <taxon>Bacteria</taxon>
        <taxon>Pseudomonadati</taxon>
        <taxon>Thermodesulfobacteriota</taxon>
        <taxon>Desulfobulbia</taxon>
        <taxon>Desulfobulbales</taxon>
        <taxon>Desulfobulbaceae</taxon>
        <taxon>Candidatus Electrothrix</taxon>
    </lineage>
</organism>